<dbReference type="EMBL" id="SMFP01000005">
    <property type="protein sequence ID" value="TDE38458.1"/>
    <property type="molecule type" value="Genomic_DNA"/>
</dbReference>
<accession>A0A4R5EU92</accession>
<dbReference type="InterPro" id="IPR007077">
    <property type="entry name" value="TfoX_C"/>
</dbReference>
<evidence type="ECO:0000259" key="1">
    <source>
        <dbReference type="Pfam" id="PF04994"/>
    </source>
</evidence>
<proteinExistence type="predicted"/>
<dbReference type="AlphaFoldDB" id="A0A4R5EU92"/>
<dbReference type="Pfam" id="PF04994">
    <property type="entry name" value="TfoX_C"/>
    <property type="match status" value="1"/>
</dbReference>
<evidence type="ECO:0000313" key="3">
    <source>
        <dbReference type="Proteomes" id="UP000294662"/>
    </source>
</evidence>
<dbReference type="Proteomes" id="UP000294662">
    <property type="component" value="Unassembled WGS sequence"/>
</dbReference>
<protein>
    <submittedName>
        <fullName evidence="2">Competence protein TfoX</fullName>
    </submittedName>
</protein>
<dbReference type="RefSeq" id="WP_132828914.1">
    <property type="nucleotide sequence ID" value="NZ_SMFP01000005.1"/>
</dbReference>
<evidence type="ECO:0000313" key="2">
    <source>
        <dbReference type="EMBL" id="TDE38458.1"/>
    </source>
</evidence>
<organism evidence="2 3">
    <name type="scientific">Antarcticimicrobium sediminis</name>
    <dbReference type="NCBI Taxonomy" id="2546227"/>
    <lineage>
        <taxon>Bacteria</taxon>
        <taxon>Pseudomonadati</taxon>
        <taxon>Pseudomonadota</taxon>
        <taxon>Alphaproteobacteria</taxon>
        <taxon>Rhodobacterales</taxon>
        <taxon>Paracoccaceae</taxon>
        <taxon>Antarcticimicrobium</taxon>
    </lineage>
</organism>
<sequence>MSDPISTIRNLGPASEQSFARAGIHTADALRALGADAAYARLLAAGTRPHFIGYYALVMGLQGRPWNDCQGDEKAALRRRFDAIRSASKGGADPARSALEAALDAIGVIERRR</sequence>
<reference evidence="2 3" key="1">
    <citation type="submission" date="2019-03" db="EMBL/GenBank/DDBJ databases">
        <authorList>
            <person name="Zhang S."/>
        </authorList>
    </citation>
    <scope>NUCLEOTIDE SEQUENCE [LARGE SCALE GENOMIC DNA]</scope>
    <source>
        <strain evidence="2 3">S4J41</strain>
    </source>
</reference>
<feature type="domain" description="TfoX C-terminal" evidence="1">
    <location>
        <begin position="2"/>
        <end position="79"/>
    </location>
</feature>
<dbReference type="Gene3D" id="1.10.150.20">
    <property type="entry name" value="5' to 3' exonuclease, C-terminal subdomain"/>
    <property type="match status" value="1"/>
</dbReference>
<comment type="caution">
    <text evidence="2">The sequence shown here is derived from an EMBL/GenBank/DDBJ whole genome shotgun (WGS) entry which is preliminary data.</text>
</comment>
<dbReference type="OrthoDB" id="7861542at2"/>
<name>A0A4R5EU92_9RHOB</name>
<keyword evidence="3" id="KW-1185">Reference proteome</keyword>
<gene>
    <name evidence="2" type="ORF">E1B25_10090</name>
</gene>